<dbReference type="Proteomes" id="UP000629287">
    <property type="component" value="Unassembled WGS sequence"/>
</dbReference>
<dbReference type="AlphaFoldDB" id="A0A8I0P6A7"/>
<name>A0A8I0P6A7_9ACTN</name>
<proteinExistence type="predicted"/>
<feature type="compositionally biased region" description="Acidic residues" evidence="1">
    <location>
        <begin position="1"/>
        <end position="38"/>
    </location>
</feature>
<evidence type="ECO:0000256" key="1">
    <source>
        <dbReference type="SAM" id="MobiDB-lite"/>
    </source>
</evidence>
<feature type="region of interest" description="Disordered" evidence="1">
    <location>
        <begin position="1"/>
        <end position="54"/>
    </location>
</feature>
<comment type="caution">
    <text evidence="2">The sequence shown here is derived from an EMBL/GenBank/DDBJ whole genome shotgun (WGS) entry which is preliminary data.</text>
</comment>
<evidence type="ECO:0000313" key="2">
    <source>
        <dbReference type="EMBL" id="MBE1597932.1"/>
    </source>
</evidence>
<evidence type="ECO:0000313" key="3">
    <source>
        <dbReference type="Proteomes" id="UP000629287"/>
    </source>
</evidence>
<organism evidence="2 3">
    <name type="scientific">Streptomyces stelliscabiei</name>
    <dbReference type="NCBI Taxonomy" id="146820"/>
    <lineage>
        <taxon>Bacteria</taxon>
        <taxon>Bacillati</taxon>
        <taxon>Actinomycetota</taxon>
        <taxon>Actinomycetes</taxon>
        <taxon>Kitasatosporales</taxon>
        <taxon>Streptomycetaceae</taxon>
        <taxon>Streptomyces</taxon>
    </lineage>
</organism>
<keyword evidence="3" id="KW-1185">Reference proteome</keyword>
<protein>
    <submittedName>
        <fullName evidence="2">TATA-binding protein-associated factor Taf7</fullName>
    </submittedName>
</protein>
<reference evidence="2 3" key="1">
    <citation type="submission" date="2020-10" db="EMBL/GenBank/DDBJ databases">
        <title>Sequencing the genomes of 1000 actinobacteria strains.</title>
        <authorList>
            <person name="Klenk H.-P."/>
        </authorList>
    </citation>
    <scope>NUCLEOTIDE SEQUENCE [LARGE SCALE GENOMIC DNA]</scope>
    <source>
        <strain evidence="2 3">DSM 41803</strain>
    </source>
</reference>
<dbReference type="EMBL" id="JADBGF010000001">
    <property type="protein sequence ID" value="MBE1597932.1"/>
    <property type="molecule type" value="Genomic_DNA"/>
</dbReference>
<accession>A0A8I0P6A7</accession>
<sequence length="54" mass="6220">MEEEPADDDFESEDDEDEDDEDDEGFASEDDFVSDEPFDVAGLLLDEEPRLSFR</sequence>
<gene>
    <name evidence="2" type="ORF">H4687_004061</name>
</gene>